<feature type="transmembrane region" description="Helical" evidence="1">
    <location>
        <begin position="181"/>
        <end position="199"/>
    </location>
</feature>
<evidence type="ECO:0000256" key="1">
    <source>
        <dbReference type="SAM" id="Phobius"/>
    </source>
</evidence>
<gene>
    <name evidence="2" type="ORF">H8923_00210</name>
</gene>
<keyword evidence="1" id="KW-1133">Transmembrane helix</keyword>
<keyword evidence="3" id="KW-1185">Reference proteome</keyword>
<organism evidence="2 3">
    <name type="scientific">Romboutsia faecis</name>
    <dbReference type="NCBI Taxonomy" id="2764597"/>
    <lineage>
        <taxon>Bacteria</taxon>
        <taxon>Bacillati</taxon>
        <taxon>Bacillota</taxon>
        <taxon>Clostridia</taxon>
        <taxon>Peptostreptococcales</taxon>
        <taxon>Peptostreptococcaceae</taxon>
        <taxon>Romboutsia</taxon>
    </lineage>
</organism>
<protein>
    <recommendedName>
        <fullName evidence="4">Integral membrane protein</fullName>
    </recommendedName>
</protein>
<dbReference type="Proteomes" id="UP000609849">
    <property type="component" value="Unassembled WGS sequence"/>
</dbReference>
<feature type="transmembrane region" description="Helical" evidence="1">
    <location>
        <begin position="6"/>
        <end position="30"/>
    </location>
</feature>
<dbReference type="RefSeq" id="WP_153972871.1">
    <property type="nucleotide sequence ID" value="NZ_JACRWE010000001.1"/>
</dbReference>
<sequence>MVLKIIFSSILLTFSTVGIFIIFGLIYNLIENKNLKYINYTFGTKGILITGIIGTTIHELSHYIMCKIFAHKVREVKLFTPYKYEREGILGYVYHSYNPKSIYQNIGNFFIGIAPMILGGAFIALCFKLFFPDIYIELSGYVIELIKYNEGYSINRVFLVIKEILALFIGMFLSIDNFLNFRFWIFIFIMCSITSHMSLSSADLKNSRSGIGYIFILSIVISLLGYILNINLQNIAKLILIYNIYFFYFLFIGIVFSLLSLFIFYLISKVVQI</sequence>
<proteinExistence type="predicted"/>
<feature type="transmembrane region" description="Helical" evidence="1">
    <location>
        <begin position="211"/>
        <end position="232"/>
    </location>
</feature>
<feature type="transmembrane region" description="Helical" evidence="1">
    <location>
        <begin position="157"/>
        <end position="175"/>
    </location>
</feature>
<keyword evidence="1" id="KW-0472">Membrane</keyword>
<feature type="transmembrane region" description="Helical" evidence="1">
    <location>
        <begin position="37"/>
        <end position="57"/>
    </location>
</feature>
<reference evidence="2 3" key="1">
    <citation type="submission" date="2020-08" db="EMBL/GenBank/DDBJ databases">
        <authorList>
            <person name="Liu C."/>
            <person name="Sun Q."/>
        </authorList>
    </citation>
    <scope>NUCLEOTIDE SEQUENCE [LARGE SCALE GENOMIC DNA]</scope>
    <source>
        <strain evidence="2 3">NSJ-18</strain>
    </source>
</reference>
<evidence type="ECO:0000313" key="2">
    <source>
        <dbReference type="EMBL" id="MBC5995169.1"/>
    </source>
</evidence>
<evidence type="ECO:0008006" key="4">
    <source>
        <dbReference type="Google" id="ProtNLM"/>
    </source>
</evidence>
<accession>A0ABR7JJT7</accession>
<keyword evidence="1" id="KW-0812">Transmembrane</keyword>
<feature type="transmembrane region" description="Helical" evidence="1">
    <location>
        <begin position="244"/>
        <end position="267"/>
    </location>
</feature>
<name>A0ABR7JJT7_9FIRM</name>
<feature type="transmembrane region" description="Helical" evidence="1">
    <location>
        <begin position="109"/>
        <end position="131"/>
    </location>
</feature>
<dbReference type="EMBL" id="JACRWE010000001">
    <property type="protein sequence ID" value="MBC5995169.1"/>
    <property type="molecule type" value="Genomic_DNA"/>
</dbReference>
<comment type="caution">
    <text evidence="2">The sequence shown here is derived from an EMBL/GenBank/DDBJ whole genome shotgun (WGS) entry which is preliminary data.</text>
</comment>
<evidence type="ECO:0000313" key="3">
    <source>
        <dbReference type="Proteomes" id="UP000609849"/>
    </source>
</evidence>